<comment type="similarity">
    <text evidence="1">Belongs to the nitroreductase family.</text>
</comment>
<dbReference type="InterPro" id="IPR000415">
    <property type="entry name" value="Nitroreductase-like"/>
</dbReference>
<sequence length="186" mass="20668">MDAIQLLKNRRSVRKYKDQIVPRELIEEIVKLSQFAPSWSNYQVARYNIIDNRSLIEEIANNCVQGFVYNAKTLTRANGVVVLSYVTGKSGSLKDKVKPEDVVSDNSGAWECFDAGIACLQFCLSAYAKGVATCVLGVINNDAIAQKIGLPENEKVAALIVYGYEAGEHHEAPVRKDINEILRFVE</sequence>
<gene>
    <name evidence="4" type="ORF">ERS852511_02059</name>
</gene>
<evidence type="ECO:0000313" key="4">
    <source>
        <dbReference type="EMBL" id="CUP42060.1"/>
    </source>
</evidence>
<dbReference type="PANTHER" id="PTHR43673:SF10">
    <property type="entry name" value="NADH DEHYDROGENASE_NAD(P)H NITROREDUCTASE XCC3605-RELATED"/>
    <property type="match status" value="1"/>
</dbReference>
<evidence type="ECO:0000256" key="1">
    <source>
        <dbReference type="ARBA" id="ARBA00007118"/>
    </source>
</evidence>
<dbReference type="PANTHER" id="PTHR43673">
    <property type="entry name" value="NAD(P)H NITROREDUCTASE YDGI-RELATED"/>
    <property type="match status" value="1"/>
</dbReference>
<dbReference type="GO" id="GO:0016491">
    <property type="term" value="F:oxidoreductase activity"/>
    <property type="evidence" value="ECO:0007669"/>
    <property type="project" value="UniProtKB-KW"/>
</dbReference>
<dbReference type="RefSeq" id="WP_008147828.1">
    <property type="nucleotide sequence ID" value="NZ_CP081898.1"/>
</dbReference>
<protein>
    <submittedName>
        <fullName evidence="4">Nitroreductase</fullName>
    </submittedName>
</protein>
<dbReference type="AlphaFoldDB" id="A0A174N6T7"/>
<dbReference type="EMBL" id="CZAP01000005">
    <property type="protein sequence ID" value="CUP42060.1"/>
    <property type="molecule type" value="Genomic_DNA"/>
</dbReference>
<reference evidence="4 5" key="1">
    <citation type="submission" date="2015-09" db="EMBL/GenBank/DDBJ databases">
        <authorList>
            <consortium name="Pathogen Informatics"/>
        </authorList>
    </citation>
    <scope>NUCLEOTIDE SEQUENCE [LARGE SCALE GENOMIC DNA]</scope>
    <source>
        <strain evidence="4 5">2789STDY5834899</strain>
    </source>
</reference>
<evidence type="ECO:0000313" key="5">
    <source>
        <dbReference type="Proteomes" id="UP000095576"/>
    </source>
</evidence>
<proteinExistence type="inferred from homology"/>
<dbReference type="Gene3D" id="3.40.109.10">
    <property type="entry name" value="NADH Oxidase"/>
    <property type="match status" value="1"/>
</dbReference>
<dbReference type="Proteomes" id="UP000095576">
    <property type="component" value="Unassembled WGS sequence"/>
</dbReference>
<dbReference type="SUPFAM" id="SSF55469">
    <property type="entry name" value="FMN-dependent nitroreductase-like"/>
    <property type="match status" value="1"/>
</dbReference>
<evidence type="ECO:0000256" key="2">
    <source>
        <dbReference type="ARBA" id="ARBA00023002"/>
    </source>
</evidence>
<feature type="domain" description="Nitroreductase" evidence="3">
    <location>
        <begin position="7"/>
        <end position="164"/>
    </location>
</feature>
<dbReference type="GeneID" id="93407464"/>
<dbReference type="Pfam" id="PF00881">
    <property type="entry name" value="Nitroreductase"/>
    <property type="match status" value="1"/>
</dbReference>
<dbReference type="InterPro" id="IPR029479">
    <property type="entry name" value="Nitroreductase"/>
</dbReference>
<keyword evidence="2" id="KW-0560">Oxidoreductase</keyword>
<name>A0A174N6T7_BACT4</name>
<accession>A0A174N6T7</accession>
<organism evidence="4 5">
    <name type="scientific">Bacteroides thetaiotaomicron</name>
    <dbReference type="NCBI Taxonomy" id="818"/>
    <lineage>
        <taxon>Bacteria</taxon>
        <taxon>Pseudomonadati</taxon>
        <taxon>Bacteroidota</taxon>
        <taxon>Bacteroidia</taxon>
        <taxon>Bacteroidales</taxon>
        <taxon>Bacteroidaceae</taxon>
        <taxon>Bacteroides</taxon>
    </lineage>
</organism>
<evidence type="ECO:0000259" key="3">
    <source>
        <dbReference type="Pfam" id="PF00881"/>
    </source>
</evidence>